<dbReference type="EMBL" id="FNKL01000002">
    <property type="protein sequence ID" value="SDQ49744.1"/>
    <property type="molecule type" value="Genomic_DNA"/>
</dbReference>
<dbReference type="Pfam" id="PF05016">
    <property type="entry name" value="ParE_toxin"/>
    <property type="match status" value="1"/>
</dbReference>
<dbReference type="STRING" id="311333.SAMN05421664_1816"/>
<sequence>MAFKILVSPIANNNIDEAIKYYKMQSQSAAKSFRKKLFDAYKSLQLNPFFTVKYKDVRAIPLKKLPYLVLFDIDEQQQIVNILSVSALIRFRKNILKI</sequence>
<protein>
    <submittedName>
        <fullName evidence="2">ParE toxin of type II toxin-antitoxin system, parDE</fullName>
    </submittedName>
</protein>
<evidence type="ECO:0000256" key="1">
    <source>
        <dbReference type="ARBA" id="ARBA00022649"/>
    </source>
</evidence>
<dbReference type="Gene3D" id="3.30.2310.20">
    <property type="entry name" value="RelE-like"/>
    <property type="match status" value="1"/>
</dbReference>
<reference evidence="3" key="1">
    <citation type="submission" date="2016-10" db="EMBL/GenBank/DDBJ databases">
        <authorList>
            <person name="Varghese N."/>
            <person name="Submissions S."/>
        </authorList>
    </citation>
    <scope>NUCLEOTIDE SEQUENCE [LARGE SCALE GENOMIC DNA]</scope>
    <source>
        <strain evidence="3">DSM 17072</strain>
    </source>
</reference>
<dbReference type="Proteomes" id="UP000199627">
    <property type="component" value="Unassembled WGS sequence"/>
</dbReference>
<keyword evidence="1" id="KW-1277">Toxin-antitoxin system</keyword>
<dbReference type="InterPro" id="IPR035093">
    <property type="entry name" value="RelE/ParE_toxin_dom_sf"/>
</dbReference>
<accession>A0A1H1BCP3</accession>
<evidence type="ECO:0000313" key="3">
    <source>
        <dbReference type="Proteomes" id="UP000199627"/>
    </source>
</evidence>
<gene>
    <name evidence="2" type="ORF">SAMN05421664_1816</name>
</gene>
<dbReference type="AlphaFoldDB" id="A0A1H1BCP3"/>
<keyword evidence="3" id="KW-1185">Reference proteome</keyword>
<evidence type="ECO:0000313" key="2">
    <source>
        <dbReference type="EMBL" id="SDQ49744.1"/>
    </source>
</evidence>
<dbReference type="InterPro" id="IPR007712">
    <property type="entry name" value="RelE/ParE_toxin"/>
</dbReference>
<name>A0A1H1BCP3_9FLAO</name>
<proteinExistence type="predicted"/>
<dbReference type="RefSeq" id="WP_228421922.1">
    <property type="nucleotide sequence ID" value="NZ_FNKL01000002.1"/>
</dbReference>
<organism evidence="2 3">
    <name type="scientific">Chryseobacterium soldanellicola</name>
    <dbReference type="NCBI Taxonomy" id="311333"/>
    <lineage>
        <taxon>Bacteria</taxon>
        <taxon>Pseudomonadati</taxon>
        <taxon>Bacteroidota</taxon>
        <taxon>Flavobacteriia</taxon>
        <taxon>Flavobacteriales</taxon>
        <taxon>Weeksellaceae</taxon>
        <taxon>Chryseobacterium group</taxon>
        <taxon>Chryseobacterium</taxon>
    </lineage>
</organism>